<evidence type="ECO:0000313" key="2">
    <source>
        <dbReference type="EMBL" id="HIU29972.1"/>
    </source>
</evidence>
<reference evidence="2" key="1">
    <citation type="submission" date="2020-10" db="EMBL/GenBank/DDBJ databases">
        <authorList>
            <person name="Gilroy R."/>
        </authorList>
    </citation>
    <scope>NUCLEOTIDE SEQUENCE</scope>
    <source>
        <strain evidence="2">CHK195-4489</strain>
    </source>
</reference>
<dbReference type="AlphaFoldDB" id="A0A9D1I8T2"/>
<evidence type="ECO:0000313" key="3">
    <source>
        <dbReference type="Proteomes" id="UP000824089"/>
    </source>
</evidence>
<dbReference type="EMBL" id="DVMM01000139">
    <property type="protein sequence ID" value="HIU29972.1"/>
    <property type="molecule type" value="Genomic_DNA"/>
</dbReference>
<organism evidence="2 3">
    <name type="scientific">Candidatus Egerieisoma faecipullorum</name>
    <dbReference type="NCBI Taxonomy" id="2840963"/>
    <lineage>
        <taxon>Bacteria</taxon>
        <taxon>Bacillati</taxon>
        <taxon>Bacillota</taxon>
        <taxon>Clostridia</taxon>
        <taxon>Eubacteriales</taxon>
        <taxon>Clostridiaceae</taxon>
        <taxon>Clostridiaceae incertae sedis</taxon>
        <taxon>Candidatus Egerieisoma</taxon>
    </lineage>
</organism>
<comment type="caution">
    <text evidence="2">The sequence shown here is derived from an EMBL/GenBank/DDBJ whole genome shotgun (WGS) entry which is preliminary data.</text>
</comment>
<name>A0A9D1I8T2_9CLOT</name>
<gene>
    <name evidence="2" type="ORF">IAD50_06725</name>
</gene>
<protein>
    <submittedName>
        <fullName evidence="2">ATP-binding protein</fullName>
    </submittedName>
</protein>
<dbReference type="PANTHER" id="PTHR33295:SF18">
    <property type="entry name" value="AAA+ ATPASE DOMAIN-CONTAINING PROTEIN"/>
    <property type="match status" value="1"/>
</dbReference>
<sequence length="181" mass="21263">MRFVNAFATHPGKRSEALEKQKKTMPTHGKRTVPVRSLKGTPLKYYDSDVGMRNARLNFRQQKENHIMENILFNELRVREFDVDVGVVEVNTRSPEGKSKRVQYEVDFIANKGSRRYYIQSAFAIPDEEKREQETRSLVKIQDSFKKIVVVREDIEPWHDDNEILYIGIEQFLLNETAMDL</sequence>
<accession>A0A9D1I8T2</accession>
<proteinExistence type="predicted"/>
<reference evidence="2" key="2">
    <citation type="journal article" date="2021" name="PeerJ">
        <title>Extensive microbial diversity within the chicken gut microbiome revealed by metagenomics and culture.</title>
        <authorList>
            <person name="Gilroy R."/>
            <person name="Ravi A."/>
            <person name="Getino M."/>
            <person name="Pursley I."/>
            <person name="Horton D.L."/>
            <person name="Alikhan N.F."/>
            <person name="Baker D."/>
            <person name="Gharbi K."/>
            <person name="Hall N."/>
            <person name="Watson M."/>
            <person name="Adriaenssens E.M."/>
            <person name="Foster-Nyarko E."/>
            <person name="Jarju S."/>
            <person name="Secka A."/>
            <person name="Antonio M."/>
            <person name="Oren A."/>
            <person name="Chaudhuri R.R."/>
            <person name="La Ragione R."/>
            <person name="Hildebrand F."/>
            <person name="Pallen M.J."/>
        </authorList>
    </citation>
    <scope>NUCLEOTIDE SEQUENCE</scope>
    <source>
        <strain evidence="2">CHK195-4489</strain>
    </source>
</reference>
<dbReference type="PANTHER" id="PTHR33295">
    <property type="entry name" value="ATPASE"/>
    <property type="match status" value="1"/>
</dbReference>
<dbReference type="GO" id="GO:0005524">
    <property type="term" value="F:ATP binding"/>
    <property type="evidence" value="ECO:0007669"/>
    <property type="project" value="UniProtKB-KW"/>
</dbReference>
<keyword evidence="2" id="KW-0067">ATP-binding</keyword>
<dbReference type="Proteomes" id="UP000824089">
    <property type="component" value="Unassembled WGS sequence"/>
</dbReference>
<evidence type="ECO:0000256" key="1">
    <source>
        <dbReference type="SAM" id="MobiDB-lite"/>
    </source>
</evidence>
<feature type="region of interest" description="Disordered" evidence="1">
    <location>
        <begin position="1"/>
        <end position="31"/>
    </location>
</feature>
<feature type="compositionally biased region" description="Basic and acidic residues" evidence="1">
    <location>
        <begin position="13"/>
        <end position="22"/>
    </location>
</feature>
<keyword evidence="2" id="KW-0547">Nucleotide-binding</keyword>